<protein>
    <submittedName>
        <fullName evidence="2">Uncharacterized protein</fullName>
    </submittedName>
</protein>
<organism evidence="2 3">
    <name type="scientific">Serendipita vermifera MAFF 305830</name>
    <dbReference type="NCBI Taxonomy" id="933852"/>
    <lineage>
        <taxon>Eukaryota</taxon>
        <taxon>Fungi</taxon>
        <taxon>Dikarya</taxon>
        <taxon>Basidiomycota</taxon>
        <taxon>Agaricomycotina</taxon>
        <taxon>Agaricomycetes</taxon>
        <taxon>Sebacinales</taxon>
        <taxon>Serendipitaceae</taxon>
        <taxon>Serendipita</taxon>
    </lineage>
</organism>
<proteinExistence type="predicted"/>
<evidence type="ECO:0000256" key="1">
    <source>
        <dbReference type="SAM" id="MobiDB-lite"/>
    </source>
</evidence>
<reference evidence="3" key="2">
    <citation type="submission" date="2015-01" db="EMBL/GenBank/DDBJ databases">
        <title>Evolutionary Origins and Diversification of the Mycorrhizal Mutualists.</title>
        <authorList>
            <consortium name="DOE Joint Genome Institute"/>
            <consortium name="Mycorrhizal Genomics Consortium"/>
            <person name="Kohler A."/>
            <person name="Kuo A."/>
            <person name="Nagy L.G."/>
            <person name="Floudas D."/>
            <person name="Copeland A."/>
            <person name="Barry K.W."/>
            <person name="Cichocki N."/>
            <person name="Veneault-Fourrey C."/>
            <person name="LaButti K."/>
            <person name="Lindquist E.A."/>
            <person name="Lipzen A."/>
            <person name="Lundell T."/>
            <person name="Morin E."/>
            <person name="Murat C."/>
            <person name="Riley R."/>
            <person name="Ohm R."/>
            <person name="Sun H."/>
            <person name="Tunlid A."/>
            <person name="Henrissat B."/>
            <person name="Grigoriev I.V."/>
            <person name="Hibbett D.S."/>
            <person name="Martin F."/>
        </authorList>
    </citation>
    <scope>NUCLEOTIDE SEQUENCE [LARGE SCALE GENOMIC DNA]</scope>
    <source>
        <strain evidence="3">MAFF 305830</strain>
    </source>
</reference>
<evidence type="ECO:0000313" key="2">
    <source>
        <dbReference type="EMBL" id="KIM25367.1"/>
    </source>
</evidence>
<sequence length="223" mass="24867">MYSVALRNDNAYSPVDDGTGTHDGARNDSTYSPGDGTDTLASLFEAYYSSPPLMGSRDWDLAIRIVAMFGQAMTPAENEAWLRVFRERVDGEQALDIATRFILRELTTFANMDYSLRPAVIWRIENDLDDAAKSTYKGPCELGALVDIALNSRIYLVDHKVSRPITRLRDPGDILEYIVSRHLWVNRSIYIQLKGVSSNVSHALFARDYALVAIDTTPVMGGP</sequence>
<gene>
    <name evidence="2" type="ORF">M408DRAFT_26354</name>
</gene>
<dbReference type="Proteomes" id="UP000054097">
    <property type="component" value="Unassembled WGS sequence"/>
</dbReference>
<evidence type="ECO:0000313" key="3">
    <source>
        <dbReference type="Proteomes" id="UP000054097"/>
    </source>
</evidence>
<accession>A0A0C2X7X6</accession>
<dbReference type="EMBL" id="KN824315">
    <property type="protein sequence ID" value="KIM25367.1"/>
    <property type="molecule type" value="Genomic_DNA"/>
</dbReference>
<dbReference type="HOGENOM" id="CLU_1240785_0_0_1"/>
<dbReference type="AlphaFoldDB" id="A0A0C2X7X6"/>
<feature type="region of interest" description="Disordered" evidence="1">
    <location>
        <begin position="1"/>
        <end position="34"/>
    </location>
</feature>
<reference evidence="2 3" key="1">
    <citation type="submission" date="2014-04" db="EMBL/GenBank/DDBJ databases">
        <authorList>
            <consortium name="DOE Joint Genome Institute"/>
            <person name="Kuo A."/>
            <person name="Zuccaro A."/>
            <person name="Kohler A."/>
            <person name="Nagy L.G."/>
            <person name="Floudas D."/>
            <person name="Copeland A."/>
            <person name="Barry K.W."/>
            <person name="Cichocki N."/>
            <person name="Veneault-Fourrey C."/>
            <person name="LaButti K."/>
            <person name="Lindquist E.A."/>
            <person name="Lipzen A."/>
            <person name="Lundell T."/>
            <person name="Morin E."/>
            <person name="Murat C."/>
            <person name="Sun H."/>
            <person name="Tunlid A."/>
            <person name="Henrissat B."/>
            <person name="Grigoriev I.V."/>
            <person name="Hibbett D.S."/>
            <person name="Martin F."/>
            <person name="Nordberg H.P."/>
            <person name="Cantor M.N."/>
            <person name="Hua S.X."/>
        </authorList>
    </citation>
    <scope>NUCLEOTIDE SEQUENCE [LARGE SCALE GENOMIC DNA]</scope>
    <source>
        <strain evidence="2 3">MAFF 305830</strain>
    </source>
</reference>
<name>A0A0C2X7X6_SERVB</name>
<keyword evidence="3" id="KW-1185">Reference proteome</keyword>